<feature type="region of interest" description="Disordered" evidence="1">
    <location>
        <begin position="68"/>
        <end position="126"/>
    </location>
</feature>
<dbReference type="Proteomes" id="UP000663873">
    <property type="component" value="Unassembled WGS sequence"/>
</dbReference>
<proteinExistence type="predicted"/>
<evidence type="ECO:0000313" key="3">
    <source>
        <dbReference type="Proteomes" id="UP000663873"/>
    </source>
</evidence>
<organism evidence="2 3">
    <name type="scientific">Rotaria socialis</name>
    <dbReference type="NCBI Taxonomy" id="392032"/>
    <lineage>
        <taxon>Eukaryota</taxon>
        <taxon>Metazoa</taxon>
        <taxon>Spiralia</taxon>
        <taxon>Gnathifera</taxon>
        <taxon>Rotifera</taxon>
        <taxon>Eurotatoria</taxon>
        <taxon>Bdelloidea</taxon>
        <taxon>Philodinida</taxon>
        <taxon>Philodinidae</taxon>
        <taxon>Rotaria</taxon>
    </lineage>
</organism>
<accession>A0A821HY46</accession>
<feature type="compositionally biased region" description="Low complexity" evidence="1">
    <location>
        <begin position="179"/>
        <end position="198"/>
    </location>
</feature>
<reference evidence="2" key="1">
    <citation type="submission" date="2021-02" db="EMBL/GenBank/DDBJ databases">
        <authorList>
            <person name="Nowell W R."/>
        </authorList>
    </citation>
    <scope>NUCLEOTIDE SEQUENCE</scope>
</reference>
<keyword evidence="3" id="KW-1185">Reference proteome</keyword>
<evidence type="ECO:0000256" key="1">
    <source>
        <dbReference type="SAM" id="MobiDB-lite"/>
    </source>
</evidence>
<feature type="compositionally biased region" description="Polar residues" evidence="1">
    <location>
        <begin position="91"/>
        <end position="120"/>
    </location>
</feature>
<dbReference type="EMBL" id="CAJOBP010033855">
    <property type="protein sequence ID" value="CAF4691745.1"/>
    <property type="molecule type" value="Genomic_DNA"/>
</dbReference>
<protein>
    <submittedName>
        <fullName evidence="2">Uncharacterized protein</fullName>
    </submittedName>
</protein>
<name>A0A821HY46_9BILA</name>
<evidence type="ECO:0000313" key="2">
    <source>
        <dbReference type="EMBL" id="CAF4691745.1"/>
    </source>
</evidence>
<sequence>VRYPSHGGKPISYGQQRLPYGNDPYMIRQQAPQASPYQYTSNMATPGYSYSQAMDINSLNVVRTGKPMLSQQQPQLQQQQQMPNRYPVNPYYNQPTPMGYPQQSQMSSISNRSLSQGTNPNYSVSSNSVVMKSNSIESMELKSEDSFDDSSKLQISQSQQQQQQPMFHPLLTSCSRPQSSPYYPNMSPASNNNNYYSSQRPLPPSPSDYNMSAGRGIRVQNAPPNTYGALPVQQRMFVPPPTSDLTTGIMNNNTLGLQSASSPSSLTPH</sequence>
<dbReference type="AlphaFoldDB" id="A0A821HY46"/>
<gene>
    <name evidence="2" type="ORF">UJA718_LOCUS35785</name>
</gene>
<comment type="caution">
    <text evidence="2">The sequence shown here is derived from an EMBL/GenBank/DDBJ whole genome shotgun (WGS) entry which is preliminary data.</text>
</comment>
<feature type="compositionally biased region" description="Basic and acidic residues" evidence="1">
    <location>
        <begin position="139"/>
        <end position="151"/>
    </location>
</feature>
<feature type="non-terminal residue" evidence="2">
    <location>
        <position position="269"/>
    </location>
</feature>
<feature type="compositionally biased region" description="Low complexity" evidence="1">
    <location>
        <begin position="71"/>
        <end position="81"/>
    </location>
</feature>
<feature type="region of interest" description="Disordered" evidence="1">
    <location>
        <begin position="139"/>
        <end position="215"/>
    </location>
</feature>
<feature type="compositionally biased region" description="Low complexity" evidence="1">
    <location>
        <begin position="152"/>
        <end position="164"/>
    </location>
</feature>